<feature type="domain" description="DOMON" evidence="6">
    <location>
        <begin position="44"/>
        <end position="161"/>
    </location>
</feature>
<dbReference type="EMBL" id="CM007385">
    <property type="protein sequence ID" value="ONK70124.1"/>
    <property type="molecule type" value="Genomic_DNA"/>
</dbReference>
<sequence length="188" mass="20034">MALFLFLLLSLISFPLSSTEQACSSYAFSSSPEPFTSCVDLPHLNSSLHWSRSQSSAVCIAYRAPQSPNGWIAWGVNPNSSSMVGTHALVAFHHSNGSMVAYPTILDSYSPSLKPQKLGFPVYNVSAEYVKGDMVIYATVGLIGAGEGDAAAKFNQVWQEGSRVVDGVPAMHSVSGDNVLSKGSIELK</sequence>
<evidence type="ECO:0000256" key="2">
    <source>
        <dbReference type="ARBA" id="ARBA00022448"/>
    </source>
</evidence>
<dbReference type="Pfam" id="PF04526">
    <property type="entry name" value="DUF568"/>
    <property type="match status" value="1"/>
</dbReference>
<accession>A0A5P1EWA1</accession>
<dbReference type="Proteomes" id="UP000243459">
    <property type="component" value="Chromosome 5"/>
</dbReference>
<dbReference type="InterPro" id="IPR045265">
    <property type="entry name" value="AIR12_DOMON"/>
</dbReference>
<feature type="signal peptide" evidence="5">
    <location>
        <begin position="1"/>
        <end position="19"/>
    </location>
</feature>
<reference evidence="8" key="1">
    <citation type="journal article" date="2017" name="Nat. Commun.">
        <title>The asparagus genome sheds light on the origin and evolution of a young Y chromosome.</title>
        <authorList>
            <person name="Harkess A."/>
            <person name="Zhou J."/>
            <person name="Xu C."/>
            <person name="Bowers J.E."/>
            <person name="Van der Hulst R."/>
            <person name="Ayyampalayam S."/>
            <person name="Mercati F."/>
            <person name="Riccardi P."/>
            <person name="McKain M.R."/>
            <person name="Kakrana A."/>
            <person name="Tang H."/>
            <person name="Ray J."/>
            <person name="Groenendijk J."/>
            <person name="Arikit S."/>
            <person name="Mathioni S.M."/>
            <person name="Nakano M."/>
            <person name="Shan H."/>
            <person name="Telgmann-Rauber A."/>
            <person name="Kanno A."/>
            <person name="Yue Z."/>
            <person name="Chen H."/>
            <person name="Li W."/>
            <person name="Chen Y."/>
            <person name="Xu X."/>
            <person name="Zhang Y."/>
            <person name="Luo S."/>
            <person name="Chen H."/>
            <person name="Gao J."/>
            <person name="Mao Z."/>
            <person name="Pires J.C."/>
            <person name="Luo M."/>
            <person name="Kudrna D."/>
            <person name="Wing R.A."/>
            <person name="Meyers B.C."/>
            <person name="Yi K."/>
            <person name="Kong H."/>
            <person name="Lavrijsen P."/>
            <person name="Sunseri F."/>
            <person name="Falavigna A."/>
            <person name="Ye Y."/>
            <person name="Leebens-Mack J.H."/>
            <person name="Chen G."/>
        </authorList>
    </citation>
    <scope>NUCLEOTIDE SEQUENCE [LARGE SCALE GENOMIC DNA]</scope>
    <source>
        <strain evidence="8">cv. DH0086</strain>
    </source>
</reference>
<evidence type="ECO:0000259" key="6">
    <source>
        <dbReference type="PROSITE" id="PS50836"/>
    </source>
</evidence>
<dbReference type="CDD" id="cd09629">
    <property type="entry name" value="DOMON_CIL1_like"/>
    <property type="match status" value="1"/>
</dbReference>
<comment type="subcellular location">
    <subcellularLocation>
        <location evidence="1">Membrane</location>
    </subcellularLocation>
</comment>
<dbReference type="Gramene" id="ONK70124">
    <property type="protein sequence ID" value="ONK70124"/>
    <property type="gene ID" value="A4U43_C05F30510"/>
</dbReference>
<dbReference type="OrthoDB" id="19261at2759"/>
<dbReference type="InterPro" id="IPR005018">
    <property type="entry name" value="DOMON_domain"/>
</dbReference>
<dbReference type="GO" id="GO:0016020">
    <property type="term" value="C:membrane"/>
    <property type="evidence" value="ECO:0007669"/>
    <property type="project" value="UniProtKB-SubCell"/>
</dbReference>
<evidence type="ECO:0000313" key="7">
    <source>
        <dbReference type="EMBL" id="ONK70124.1"/>
    </source>
</evidence>
<gene>
    <name evidence="7" type="ORF">A4U43_C05F30510</name>
</gene>
<dbReference type="PANTHER" id="PTHR23130:SF159">
    <property type="entry name" value="OS08G0335600 PROTEIN"/>
    <property type="match status" value="1"/>
</dbReference>
<protein>
    <recommendedName>
        <fullName evidence="6">DOMON domain-containing protein</fullName>
    </recommendedName>
</protein>
<dbReference type="PROSITE" id="PS50836">
    <property type="entry name" value="DOMON"/>
    <property type="match status" value="1"/>
</dbReference>
<evidence type="ECO:0000256" key="3">
    <source>
        <dbReference type="ARBA" id="ARBA00022729"/>
    </source>
</evidence>
<feature type="chain" id="PRO_5024385362" description="DOMON domain-containing protein" evidence="5">
    <location>
        <begin position="20"/>
        <end position="188"/>
    </location>
</feature>
<organism evidence="7 8">
    <name type="scientific">Asparagus officinalis</name>
    <name type="common">Garden asparagus</name>
    <dbReference type="NCBI Taxonomy" id="4686"/>
    <lineage>
        <taxon>Eukaryota</taxon>
        <taxon>Viridiplantae</taxon>
        <taxon>Streptophyta</taxon>
        <taxon>Embryophyta</taxon>
        <taxon>Tracheophyta</taxon>
        <taxon>Spermatophyta</taxon>
        <taxon>Magnoliopsida</taxon>
        <taxon>Liliopsida</taxon>
        <taxon>Asparagales</taxon>
        <taxon>Asparagaceae</taxon>
        <taxon>Asparagoideae</taxon>
        <taxon>Asparagus</taxon>
    </lineage>
</organism>
<keyword evidence="4" id="KW-0472">Membrane</keyword>
<dbReference type="PANTHER" id="PTHR23130">
    <property type="entry name" value="CYTOCHROME B561 AND DOMON DOMAIN-CONTAINING PROTEIN"/>
    <property type="match status" value="1"/>
</dbReference>
<evidence type="ECO:0000313" key="8">
    <source>
        <dbReference type="Proteomes" id="UP000243459"/>
    </source>
</evidence>
<evidence type="ECO:0000256" key="1">
    <source>
        <dbReference type="ARBA" id="ARBA00004370"/>
    </source>
</evidence>
<name>A0A5P1EWA1_ASPOF</name>
<evidence type="ECO:0000256" key="4">
    <source>
        <dbReference type="ARBA" id="ARBA00023136"/>
    </source>
</evidence>
<dbReference type="AlphaFoldDB" id="A0A5P1EWA1"/>
<evidence type="ECO:0000256" key="5">
    <source>
        <dbReference type="SAM" id="SignalP"/>
    </source>
</evidence>
<keyword evidence="3 5" id="KW-0732">Signal</keyword>
<keyword evidence="8" id="KW-1185">Reference proteome</keyword>
<keyword evidence="2" id="KW-0813">Transport</keyword>
<proteinExistence type="predicted"/>
<dbReference type="OMA" id="LHWNYIP"/>